<dbReference type="AlphaFoldDB" id="A0A6A3LQU3"/>
<dbReference type="Proteomes" id="UP000429523">
    <property type="component" value="Unassembled WGS sequence"/>
</dbReference>
<evidence type="ECO:0000313" key="4">
    <source>
        <dbReference type="EMBL" id="KAE9125906.1"/>
    </source>
</evidence>
<dbReference type="Proteomes" id="UP000460718">
    <property type="component" value="Unassembled WGS sequence"/>
</dbReference>
<accession>A0A6A3LQU3</accession>
<evidence type="ECO:0000313" key="10">
    <source>
        <dbReference type="Proteomes" id="UP000460718"/>
    </source>
</evidence>
<evidence type="ECO:0000313" key="7">
    <source>
        <dbReference type="Proteomes" id="UP000429523"/>
    </source>
</evidence>
<evidence type="ECO:0000313" key="3">
    <source>
        <dbReference type="EMBL" id="KAE9020525.1"/>
    </source>
</evidence>
<dbReference type="Proteomes" id="UP000441208">
    <property type="component" value="Unassembled WGS sequence"/>
</dbReference>
<dbReference type="Proteomes" id="UP000476176">
    <property type="component" value="Unassembled WGS sequence"/>
</dbReference>
<dbReference type="EMBL" id="QXGF01000245">
    <property type="protein sequence ID" value="KAE8943567.1"/>
    <property type="molecule type" value="Genomic_DNA"/>
</dbReference>
<name>A0A6A3LQU3_9STRA</name>
<protein>
    <submittedName>
        <fullName evidence="3">Uncharacterized protein</fullName>
    </submittedName>
</protein>
<comment type="caution">
    <text evidence="3">The sequence shown here is derived from an EMBL/GenBank/DDBJ whole genome shotgun (WGS) entry which is preliminary data.</text>
</comment>
<feature type="region of interest" description="Disordered" evidence="1">
    <location>
        <begin position="1"/>
        <end position="23"/>
    </location>
</feature>
<sequence length="327" mass="36985">MDAVQIAEAPRGQANQATWGDNVRAHAPQPDIITEAVARRSHMLEGVWNPVHAKLLMGTLLTNWDSIGVEAWTPDEVAMRQEAPAATNACCDESIRAWTQKEDKILQAYLGGHLDLPHPPNFLKEVLIGEHRAMIEGMHEAYFNITLTAVIPATVRLARNAAHATLFRELFQANTDKHTGQAMMRALQRHVKRLSYDGIQTLNVAFYARRAAERWQEKVLRFQKAVIVFRDTQRAEDDAGTGRYTAAQIEIQYAIRVYRGERLGLTALARAFAHFTEVKVLDVEYARAAKTNIYDNTIRFAQRTCPASLEGVSRIRLTFRYTTFNII</sequence>
<evidence type="ECO:0000313" key="2">
    <source>
        <dbReference type="EMBL" id="KAE8943567.1"/>
    </source>
</evidence>
<dbReference type="EMBL" id="QXGC01000229">
    <property type="protein sequence ID" value="KAE9243979.1"/>
    <property type="molecule type" value="Genomic_DNA"/>
</dbReference>
<dbReference type="Proteomes" id="UP000440732">
    <property type="component" value="Unassembled WGS sequence"/>
</dbReference>
<evidence type="ECO:0000313" key="9">
    <source>
        <dbReference type="Proteomes" id="UP000441208"/>
    </source>
</evidence>
<evidence type="ECO:0000313" key="11">
    <source>
        <dbReference type="Proteomes" id="UP000476176"/>
    </source>
</evidence>
<evidence type="ECO:0000313" key="8">
    <source>
        <dbReference type="Proteomes" id="UP000440732"/>
    </source>
</evidence>
<dbReference type="EMBL" id="QXFW01000209">
    <property type="protein sequence ID" value="KAE9020525.1"/>
    <property type="molecule type" value="Genomic_DNA"/>
</dbReference>
<reference evidence="10 11" key="1">
    <citation type="submission" date="2018-09" db="EMBL/GenBank/DDBJ databases">
        <title>Genomic investigation of the strawberry pathogen Phytophthora fragariae indicates pathogenicity is determined by transcriptional variation in three key races.</title>
        <authorList>
            <person name="Adams T.M."/>
            <person name="Armitage A.D."/>
            <person name="Sobczyk M.K."/>
            <person name="Bates H.J."/>
            <person name="Dunwell J.M."/>
            <person name="Nellist C.F."/>
            <person name="Harrison R.J."/>
        </authorList>
    </citation>
    <scope>NUCLEOTIDE SEQUENCE [LARGE SCALE GENOMIC DNA]</scope>
    <source>
        <strain evidence="6 11">BC-23</strain>
        <strain evidence="5 8">NOV-5</strain>
        <strain evidence="4 9">NOV-71</strain>
        <strain evidence="2 7">NOV-9</strain>
        <strain evidence="3 10">SCRP245</strain>
    </source>
</reference>
<organism evidence="3 10">
    <name type="scientific">Phytophthora fragariae</name>
    <dbReference type="NCBI Taxonomy" id="53985"/>
    <lineage>
        <taxon>Eukaryota</taxon>
        <taxon>Sar</taxon>
        <taxon>Stramenopiles</taxon>
        <taxon>Oomycota</taxon>
        <taxon>Peronosporomycetes</taxon>
        <taxon>Peronosporales</taxon>
        <taxon>Peronosporaceae</taxon>
        <taxon>Phytophthora</taxon>
    </lineage>
</organism>
<dbReference type="EMBL" id="QXFZ01000226">
    <property type="protein sequence ID" value="KAE9125906.1"/>
    <property type="molecule type" value="Genomic_DNA"/>
</dbReference>
<gene>
    <name evidence="6" type="ORF">PF004_g5867</name>
    <name evidence="5" type="ORF">PF006_g5340</name>
    <name evidence="4" type="ORF">PF007_g6176</name>
    <name evidence="2" type="ORF">PF009_g6713</name>
    <name evidence="3" type="ORF">PF011_g5368</name>
</gene>
<proteinExistence type="predicted"/>
<dbReference type="EMBL" id="QXGA01000198">
    <property type="protein sequence ID" value="KAE9150250.1"/>
    <property type="molecule type" value="Genomic_DNA"/>
</dbReference>
<evidence type="ECO:0000313" key="6">
    <source>
        <dbReference type="EMBL" id="KAE9243979.1"/>
    </source>
</evidence>
<evidence type="ECO:0000313" key="5">
    <source>
        <dbReference type="EMBL" id="KAE9150250.1"/>
    </source>
</evidence>
<evidence type="ECO:0000256" key="1">
    <source>
        <dbReference type="SAM" id="MobiDB-lite"/>
    </source>
</evidence>